<dbReference type="EMBL" id="APVH01000027">
    <property type="protein sequence ID" value="EPX82122.1"/>
    <property type="molecule type" value="Genomic_DNA"/>
</dbReference>
<sequence>MMTIDQIESIIRRDHGGAWWALFHQTTHGHRFLPTGDVLTARAYDEIRRRFGAQMAETGAEELTPEDRKRNRVRAKAHAADGGRYGR</sequence>
<dbReference type="HOGENOM" id="CLU_2481498_0_0_5"/>
<comment type="caution">
    <text evidence="2">The sequence shown here is derived from an EMBL/GenBank/DDBJ whole genome shotgun (WGS) entry which is preliminary data.</text>
</comment>
<dbReference type="AlphaFoldDB" id="S9QR62"/>
<gene>
    <name evidence="2" type="ORF">Salmuc_02491</name>
</gene>
<evidence type="ECO:0000313" key="3">
    <source>
        <dbReference type="Proteomes" id="UP000015347"/>
    </source>
</evidence>
<feature type="region of interest" description="Disordered" evidence="1">
    <location>
        <begin position="57"/>
        <end position="87"/>
    </location>
</feature>
<keyword evidence="3" id="KW-1185">Reference proteome</keyword>
<reference evidence="3" key="1">
    <citation type="journal article" date="2014" name="Stand. Genomic Sci.">
        <title>Genome sequence of the exopolysaccharide-producing Salipiger mucosus type strain (DSM 16094(T)), a moderately halophilic member of the Roseobacter clade.</title>
        <authorList>
            <person name="Riedel T."/>
            <person name="Spring S."/>
            <person name="Fiebig A."/>
            <person name="Petersen J."/>
            <person name="Kyrpides N.C."/>
            <person name="Goker M."/>
            <person name="Klenk H.P."/>
        </authorList>
    </citation>
    <scope>NUCLEOTIDE SEQUENCE [LARGE SCALE GENOMIC DNA]</scope>
    <source>
        <strain evidence="3">DSM 16094</strain>
    </source>
</reference>
<proteinExistence type="predicted"/>
<organism evidence="2 3">
    <name type="scientific">Salipiger mucosus DSM 16094</name>
    <dbReference type="NCBI Taxonomy" id="1123237"/>
    <lineage>
        <taxon>Bacteria</taxon>
        <taxon>Pseudomonadati</taxon>
        <taxon>Pseudomonadota</taxon>
        <taxon>Alphaproteobacteria</taxon>
        <taxon>Rhodobacterales</taxon>
        <taxon>Roseobacteraceae</taxon>
        <taxon>Salipiger</taxon>
    </lineage>
</organism>
<accession>S9QR62</accession>
<evidence type="ECO:0000313" key="2">
    <source>
        <dbReference type="EMBL" id="EPX82122.1"/>
    </source>
</evidence>
<evidence type="ECO:0000256" key="1">
    <source>
        <dbReference type="SAM" id="MobiDB-lite"/>
    </source>
</evidence>
<name>S9QR62_9RHOB</name>
<dbReference type="Proteomes" id="UP000015347">
    <property type="component" value="Unassembled WGS sequence"/>
</dbReference>
<protein>
    <submittedName>
        <fullName evidence="2">Uncharacterized protein</fullName>
    </submittedName>
</protein>
<dbReference type="STRING" id="1123237.Salmuc_02491"/>